<dbReference type="Proteomes" id="UP000472263">
    <property type="component" value="Chromosome 6"/>
</dbReference>
<dbReference type="GO" id="GO:0008233">
    <property type="term" value="F:peptidase activity"/>
    <property type="evidence" value="ECO:0007669"/>
    <property type="project" value="TreeGrafter"/>
</dbReference>
<dbReference type="InParanoid" id="A0A667Z695"/>
<reference evidence="3" key="1">
    <citation type="submission" date="2019-06" db="EMBL/GenBank/DDBJ databases">
        <authorList>
            <consortium name="Wellcome Sanger Institute Data Sharing"/>
        </authorList>
    </citation>
    <scope>NUCLEOTIDE SEQUENCE [LARGE SCALE GENOMIC DNA]</scope>
</reference>
<dbReference type="GO" id="GO:0006508">
    <property type="term" value="P:proteolysis"/>
    <property type="evidence" value="ECO:0007669"/>
    <property type="project" value="TreeGrafter"/>
</dbReference>
<reference evidence="3" key="3">
    <citation type="submission" date="2025-09" db="UniProtKB">
        <authorList>
            <consortium name="Ensembl"/>
        </authorList>
    </citation>
    <scope>IDENTIFICATION</scope>
</reference>
<dbReference type="CTD" id="114294"/>
<accession>A0A667Z695</accession>
<sequence>MSRLLLPNSLCAKCRYCTPLTARASGLLTLRAGARVNNRATDKRSVFIQQQRRFVGGSSSAFFKSRSKSKLWVCGVGAGIALALGLKYHFDTASTSCDDKATDALRSARYNVAIKVSRDLVRRIKDEVGAPGLVVGVSVDGSQVWCEGLGYADLENRVPCSPETVMRIASISKPLTSAAAARLCEEGKLDLDVPVQKYVPEFPQKQFDGEDVMITTRMVLSHLSGIRHYEKDAKKVREDREKSKQPLRPPVKEEKSLTENKDKLITENSTKDKEANQAQKKKEFEHEEYYLKDNFDSVIHALDLFKDDPLIFKPGTTFLYSTHAFTLLSAVMERASGQRFLDHMMSMFRELGMRNTVPDENDPIIYHRSRFYHVNKKGRVVNCPYVDNSYKWAGGGFLSTVGDLLLFGNALLYSYQMAHVKDTRGLLPGFLKPKTALDMWAPVERTEASWDKDGLYAQGWLVVEKLQKYGQCRIRRHYVSHTGGAVGASSVLLVLPSQETVERQGQSPVLPQGVVVTIITNMQSVGLNSTALKIAHEFDKARGL</sequence>
<dbReference type="PANTHER" id="PTHR46520:SF1">
    <property type="entry name" value="SERINE BETA-LACTAMASE-LIKE PROTEIN LACTB, MITOCHONDRIAL"/>
    <property type="match status" value="1"/>
</dbReference>
<protein>
    <submittedName>
        <fullName evidence="3">Lactamase, beta</fullName>
    </submittedName>
</protein>
<name>A0A667Z695_9TELE</name>
<dbReference type="RefSeq" id="XP_029909207.1">
    <property type="nucleotide sequence ID" value="XM_030053347.1"/>
</dbReference>
<dbReference type="PANTHER" id="PTHR46520">
    <property type="entry name" value="SERINE BETA-LACTAMASE-LIKE PROTEIN LACTB, MITOCHONDRIAL"/>
    <property type="match status" value="1"/>
</dbReference>
<dbReference type="InterPro" id="IPR001466">
    <property type="entry name" value="Beta-lactam-related"/>
</dbReference>
<proteinExistence type="predicted"/>
<dbReference type="GO" id="GO:0005739">
    <property type="term" value="C:mitochondrion"/>
    <property type="evidence" value="ECO:0007669"/>
    <property type="project" value="TreeGrafter"/>
</dbReference>
<feature type="domain" description="Beta-lactamase-related" evidence="2">
    <location>
        <begin position="119"/>
        <end position="522"/>
    </location>
</feature>
<evidence type="ECO:0000259" key="2">
    <source>
        <dbReference type="Pfam" id="PF00144"/>
    </source>
</evidence>
<dbReference type="SUPFAM" id="SSF56601">
    <property type="entry name" value="beta-lactamase/transpeptidase-like"/>
    <property type="match status" value="1"/>
</dbReference>
<organism evidence="3 4">
    <name type="scientific">Myripristis murdjan</name>
    <name type="common">pinecone soldierfish</name>
    <dbReference type="NCBI Taxonomy" id="586833"/>
    <lineage>
        <taxon>Eukaryota</taxon>
        <taxon>Metazoa</taxon>
        <taxon>Chordata</taxon>
        <taxon>Craniata</taxon>
        <taxon>Vertebrata</taxon>
        <taxon>Euteleostomi</taxon>
        <taxon>Actinopterygii</taxon>
        <taxon>Neopterygii</taxon>
        <taxon>Teleostei</taxon>
        <taxon>Neoteleostei</taxon>
        <taxon>Acanthomorphata</taxon>
        <taxon>Holocentriformes</taxon>
        <taxon>Holocentridae</taxon>
        <taxon>Myripristis</taxon>
    </lineage>
</organism>
<dbReference type="GeneTree" id="ENSGT00390000001062"/>
<reference evidence="3" key="2">
    <citation type="submission" date="2025-08" db="UniProtKB">
        <authorList>
            <consortium name="Ensembl"/>
        </authorList>
    </citation>
    <scope>IDENTIFICATION</scope>
</reference>
<evidence type="ECO:0000313" key="3">
    <source>
        <dbReference type="Ensembl" id="ENSMMDP00005028676.1"/>
    </source>
</evidence>
<keyword evidence="4" id="KW-1185">Reference proteome</keyword>
<feature type="region of interest" description="Disordered" evidence="1">
    <location>
        <begin position="231"/>
        <end position="280"/>
    </location>
</feature>
<dbReference type="Ensembl" id="ENSMMDT00005029360.1">
    <property type="protein sequence ID" value="ENSMMDP00005028676.1"/>
    <property type="gene ID" value="ENSMMDG00005013685.1"/>
</dbReference>
<dbReference type="AlphaFoldDB" id="A0A667Z695"/>
<dbReference type="Gene3D" id="3.40.710.10">
    <property type="entry name" value="DD-peptidase/beta-lactamase superfamily"/>
    <property type="match status" value="2"/>
</dbReference>
<gene>
    <name evidence="3" type="primary">LACTB</name>
    <name evidence="3" type="synonym">lactb</name>
</gene>
<dbReference type="GeneID" id="115360428"/>
<dbReference type="InterPro" id="IPR012338">
    <property type="entry name" value="Beta-lactam/transpept-like"/>
</dbReference>
<dbReference type="Pfam" id="PF00144">
    <property type="entry name" value="Beta-lactamase"/>
    <property type="match status" value="1"/>
</dbReference>
<evidence type="ECO:0000313" key="4">
    <source>
        <dbReference type="Proteomes" id="UP000472263"/>
    </source>
</evidence>
<evidence type="ECO:0000256" key="1">
    <source>
        <dbReference type="SAM" id="MobiDB-lite"/>
    </source>
</evidence>
<dbReference type="GO" id="GO:0019216">
    <property type="term" value="P:regulation of lipid metabolic process"/>
    <property type="evidence" value="ECO:0007669"/>
    <property type="project" value="TreeGrafter"/>
</dbReference>
<dbReference type="InterPro" id="IPR052794">
    <property type="entry name" value="Mito_Ser_Protease_LACTB"/>
</dbReference>